<organism evidence="6 7">
    <name type="scientific">Sphaerosporella brunnea</name>
    <dbReference type="NCBI Taxonomy" id="1250544"/>
    <lineage>
        <taxon>Eukaryota</taxon>
        <taxon>Fungi</taxon>
        <taxon>Dikarya</taxon>
        <taxon>Ascomycota</taxon>
        <taxon>Pezizomycotina</taxon>
        <taxon>Pezizomycetes</taxon>
        <taxon>Pezizales</taxon>
        <taxon>Pyronemataceae</taxon>
        <taxon>Sphaerosporella</taxon>
    </lineage>
</organism>
<keyword evidence="7" id="KW-1185">Reference proteome</keyword>
<feature type="region of interest" description="Disordered" evidence="4">
    <location>
        <begin position="249"/>
        <end position="302"/>
    </location>
</feature>
<keyword evidence="3" id="KW-0175">Coiled coil</keyword>
<feature type="compositionally biased region" description="Pro residues" evidence="4">
    <location>
        <begin position="210"/>
        <end position="222"/>
    </location>
</feature>
<dbReference type="PANTHER" id="PTHR40621:SF9">
    <property type="entry name" value="MEAB PROTEIN"/>
    <property type="match status" value="1"/>
</dbReference>
<dbReference type="Gene3D" id="1.20.5.170">
    <property type="match status" value="1"/>
</dbReference>
<dbReference type="Proteomes" id="UP000326924">
    <property type="component" value="Unassembled WGS sequence"/>
</dbReference>
<evidence type="ECO:0000256" key="4">
    <source>
        <dbReference type="SAM" id="MobiDB-lite"/>
    </source>
</evidence>
<feature type="coiled-coil region" evidence="3">
    <location>
        <begin position="67"/>
        <end position="94"/>
    </location>
</feature>
<dbReference type="InterPro" id="IPR050936">
    <property type="entry name" value="AP-1-like"/>
</dbReference>
<proteinExistence type="predicted"/>
<feature type="domain" description="BZIP" evidence="5">
    <location>
        <begin position="48"/>
        <end position="62"/>
    </location>
</feature>
<comment type="caution">
    <text evidence="6">The sequence shown here is derived from an EMBL/GenBank/DDBJ whole genome shotgun (WGS) entry which is preliminary data.</text>
</comment>
<dbReference type="InParanoid" id="A0A5J5F7J3"/>
<sequence length="348" mass="38629">MAAVKTSPPRSTASPASSPEATAPEQIAQPPQKRKGGRKPVYATQEERKMRNRAAQAAFRERRTEYIKHLEATIKHHEEQLSGLQQSSRNAADEVLMLRYKNSLLERILMEKGIDVTAELRAVSQYDDRPQPAVSQTPAPPQSQSMPPQPHIPPMQQMHRPVVGRPQAPLPPKRTITNPIQDVVFIKASPDLRPVPTSRNSSPSVVATMPTPPGQPPYPLPPQQTTTPQQEFSHAGLPTYYPSPYQTHMEELAQEYDDAELLENNDDDAPGNLDQQPTPDGRGDAEMNMGTQPPETTPRPASYNVAMFDSGFEAMFASEQAPKHDAGLSDLMRQYNQMPFSFATSNLR</sequence>
<dbReference type="GO" id="GO:0001228">
    <property type="term" value="F:DNA-binding transcription activator activity, RNA polymerase II-specific"/>
    <property type="evidence" value="ECO:0007669"/>
    <property type="project" value="TreeGrafter"/>
</dbReference>
<dbReference type="SMART" id="SM00338">
    <property type="entry name" value="BRLZ"/>
    <property type="match status" value="1"/>
</dbReference>
<dbReference type="CDD" id="cd14688">
    <property type="entry name" value="bZIP_YAP"/>
    <property type="match status" value="1"/>
</dbReference>
<evidence type="ECO:0000313" key="6">
    <source>
        <dbReference type="EMBL" id="KAA8912742.1"/>
    </source>
</evidence>
<dbReference type="PROSITE" id="PS00036">
    <property type="entry name" value="BZIP_BASIC"/>
    <property type="match status" value="1"/>
</dbReference>
<protein>
    <submittedName>
        <fullName evidence="6">Putative bZIP transcription factor</fullName>
    </submittedName>
</protein>
<evidence type="ECO:0000313" key="7">
    <source>
        <dbReference type="Proteomes" id="UP000326924"/>
    </source>
</evidence>
<feature type="compositionally biased region" description="Low complexity" evidence="4">
    <location>
        <begin position="131"/>
        <end position="146"/>
    </location>
</feature>
<dbReference type="EMBL" id="VXIS01000020">
    <property type="protein sequence ID" value="KAA8912742.1"/>
    <property type="molecule type" value="Genomic_DNA"/>
</dbReference>
<dbReference type="InterPro" id="IPR046347">
    <property type="entry name" value="bZIP_sf"/>
</dbReference>
<reference evidence="6 7" key="1">
    <citation type="submission" date="2019-09" db="EMBL/GenBank/DDBJ databases">
        <title>Draft genome of the ectomycorrhizal ascomycete Sphaerosporella brunnea.</title>
        <authorList>
            <consortium name="DOE Joint Genome Institute"/>
            <person name="Benucci G.M."/>
            <person name="Marozzi G."/>
            <person name="Antonielli L."/>
            <person name="Sanchez S."/>
            <person name="Marco P."/>
            <person name="Wang X."/>
            <person name="Falini L.B."/>
            <person name="Barry K."/>
            <person name="Haridas S."/>
            <person name="Lipzen A."/>
            <person name="Labutti K."/>
            <person name="Grigoriev I.V."/>
            <person name="Murat C."/>
            <person name="Martin F."/>
            <person name="Albertini E."/>
            <person name="Donnini D."/>
            <person name="Bonito G."/>
        </authorList>
    </citation>
    <scope>NUCLEOTIDE SEQUENCE [LARGE SCALE GENOMIC DNA]</scope>
    <source>
        <strain evidence="6 7">Sb_GMNB300</strain>
    </source>
</reference>
<feature type="region of interest" description="Disordered" evidence="4">
    <location>
        <begin position="125"/>
        <end position="176"/>
    </location>
</feature>
<dbReference type="InterPro" id="IPR004827">
    <property type="entry name" value="bZIP"/>
</dbReference>
<evidence type="ECO:0000256" key="2">
    <source>
        <dbReference type="ARBA" id="ARBA00023242"/>
    </source>
</evidence>
<feature type="region of interest" description="Disordered" evidence="4">
    <location>
        <begin position="1"/>
        <end position="56"/>
    </location>
</feature>
<keyword evidence="2" id="KW-0539">Nucleus</keyword>
<dbReference type="GO" id="GO:0090575">
    <property type="term" value="C:RNA polymerase II transcription regulator complex"/>
    <property type="evidence" value="ECO:0007669"/>
    <property type="project" value="TreeGrafter"/>
</dbReference>
<gene>
    <name evidence="6" type="ORF">FN846DRAFT_932573</name>
</gene>
<dbReference type="GO" id="GO:0000976">
    <property type="term" value="F:transcription cis-regulatory region binding"/>
    <property type="evidence" value="ECO:0007669"/>
    <property type="project" value="InterPro"/>
</dbReference>
<evidence type="ECO:0000256" key="3">
    <source>
        <dbReference type="SAM" id="Coils"/>
    </source>
</evidence>
<feature type="region of interest" description="Disordered" evidence="4">
    <location>
        <begin position="191"/>
        <end position="236"/>
    </location>
</feature>
<feature type="compositionally biased region" description="Low complexity" evidence="4">
    <location>
        <begin position="1"/>
        <end position="25"/>
    </location>
</feature>
<name>A0A5J5F7J3_9PEZI</name>
<evidence type="ECO:0000259" key="5">
    <source>
        <dbReference type="PROSITE" id="PS00036"/>
    </source>
</evidence>
<evidence type="ECO:0000256" key="1">
    <source>
        <dbReference type="ARBA" id="ARBA00004123"/>
    </source>
</evidence>
<dbReference type="OrthoDB" id="2285533at2759"/>
<dbReference type="SUPFAM" id="SSF57959">
    <property type="entry name" value="Leucine zipper domain"/>
    <property type="match status" value="1"/>
</dbReference>
<dbReference type="PANTHER" id="PTHR40621">
    <property type="entry name" value="TRANSCRIPTION FACTOR KAPC-RELATED"/>
    <property type="match status" value="1"/>
</dbReference>
<accession>A0A5J5F7J3</accession>
<feature type="compositionally biased region" description="Acidic residues" evidence="4">
    <location>
        <begin position="252"/>
        <end position="269"/>
    </location>
</feature>
<comment type="subcellular location">
    <subcellularLocation>
        <location evidence="1">Nucleus</location>
    </subcellularLocation>
</comment>
<dbReference type="AlphaFoldDB" id="A0A5J5F7J3"/>